<evidence type="ECO:0000259" key="9">
    <source>
        <dbReference type="PROSITE" id="PS51779"/>
    </source>
</evidence>
<evidence type="ECO:0000313" key="10">
    <source>
        <dbReference type="EMBL" id="MBU6080454.1"/>
    </source>
</evidence>
<dbReference type="InterPro" id="IPR013685">
    <property type="entry name" value="POTRA_FtsQ_type"/>
</dbReference>
<gene>
    <name evidence="8" type="primary">divIB</name>
    <name evidence="10" type="ORF">KQ486_05445</name>
</gene>
<evidence type="ECO:0000256" key="6">
    <source>
        <dbReference type="ARBA" id="ARBA00023136"/>
    </source>
</evidence>
<dbReference type="PANTHER" id="PTHR37820">
    <property type="entry name" value="CELL DIVISION PROTEIN DIVIB"/>
    <property type="match status" value="1"/>
</dbReference>
<dbReference type="HAMAP" id="MF_00912">
    <property type="entry name" value="DivIB"/>
    <property type="match status" value="1"/>
</dbReference>
<evidence type="ECO:0000256" key="2">
    <source>
        <dbReference type="ARBA" id="ARBA00022475"/>
    </source>
</evidence>
<dbReference type="Pfam" id="PF08478">
    <property type="entry name" value="POTRA_1"/>
    <property type="match status" value="1"/>
</dbReference>
<proteinExistence type="inferred from homology"/>
<evidence type="ECO:0000256" key="7">
    <source>
        <dbReference type="ARBA" id="ARBA00023306"/>
    </source>
</evidence>
<evidence type="ECO:0000256" key="4">
    <source>
        <dbReference type="ARBA" id="ARBA00022692"/>
    </source>
</evidence>
<keyword evidence="3 8" id="KW-0132">Cell division</keyword>
<evidence type="ECO:0000313" key="11">
    <source>
        <dbReference type="Proteomes" id="UP000812672"/>
    </source>
</evidence>
<evidence type="ECO:0000256" key="3">
    <source>
        <dbReference type="ARBA" id="ARBA00022618"/>
    </source>
</evidence>
<dbReference type="Proteomes" id="UP000812672">
    <property type="component" value="Unassembled WGS sequence"/>
</dbReference>
<organism evidence="10 11">
    <name type="scientific">Allobacillus halotolerans</name>
    <dbReference type="NCBI Taxonomy" id="570278"/>
    <lineage>
        <taxon>Bacteria</taxon>
        <taxon>Bacillati</taxon>
        <taxon>Bacillota</taxon>
        <taxon>Bacilli</taxon>
        <taxon>Bacillales</taxon>
        <taxon>Bacillaceae</taxon>
        <taxon>Allobacillus</taxon>
    </lineage>
</organism>
<evidence type="ECO:0000256" key="8">
    <source>
        <dbReference type="HAMAP-Rule" id="MF_00912"/>
    </source>
</evidence>
<keyword evidence="6 8" id="KW-0472">Membrane</keyword>
<keyword evidence="4 8" id="KW-0812">Transmembrane</keyword>
<dbReference type="Gene3D" id="3.10.20.310">
    <property type="entry name" value="membrane protein fhac"/>
    <property type="match status" value="1"/>
</dbReference>
<dbReference type="InterPro" id="IPR005548">
    <property type="entry name" value="Cell_div_FtsQ/DivIB_C"/>
</dbReference>
<dbReference type="Gene3D" id="3.40.50.10960">
    <property type="match status" value="1"/>
</dbReference>
<comment type="similarity">
    <text evidence="8">Belongs to the FtsQ/DivIB family. DivIB subfamily.</text>
</comment>
<comment type="caution">
    <text evidence="10">The sequence shown here is derived from an EMBL/GenBank/DDBJ whole genome shotgun (WGS) entry which is preliminary data.</text>
</comment>
<reference evidence="10 11" key="1">
    <citation type="journal article" date="2011" name="Int. J. Syst. Evol. Microbiol.">
        <title>Allobacillus halotolerans gen. nov., sp. nov. isolated from shrimp paste.</title>
        <authorList>
            <person name="Sheu S.Y."/>
            <person name="Arun A.B."/>
            <person name="Jiang S.R."/>
            <person name="Young C.C."/>
            <person name="Chen W.M."/>
        </authorList>
    </citation>
    <scope>NUCLEOTIDE SEQUENCE [LARGE SCALE GENOMIC DNA]</scope>
    <source>
        <strain evidence="10 11">LMG 24826</strain>
    </source>
</reference>
<dbReference type="PANTHER" id="PTHR37820:SF1">
    <property type="entry name" value="CELL DIVISION PROTEIN FTSQ"/>
    <property type="match status" value="1"/>
</dbReference>
<dbReference type="InterPro" id="IPR026580">
    <property type="entry name" value="DivIB"/>
</dbReference>
<comment type="function">
    <text evidence="8">Cell division protein that may be involved in stabilizing or promoting the assembly of the division complex.</text>
</comment>
<keyword evidence="5 8" id="KW-1133">Transmembrane helix</keyword>
<feature type="domain" description="POTRA" evidence="9">
    <location>
        <begin position="50"/>
        <end position="120"/>
    </location>
</feature>
<dbReference type="Pfam" id="PF03799">
    <property type="entry name" value="FtsQ_DivIB_C"/>
    <property type="match status" value="1"/>
</dbReference>
<evidence type="ECO:0000256" key="1">
    <source>
        <dbReference type="ARBA" id="ARBA00004370"/>
    </source>
</evidence>
<keyword evidence="11" id="KW-1185">Reference proteome</keyword>
<keyword evidence="7 8" id="KW-0131">Cell cycle</keyword>
<dbReference type="InterPro" id="IPR034746">
    <property type="entry name" value="POTRA"/>
</dbReference>
<dbReference type="EMBL" id="JAHLZF010000006">
    <property type="protein sequence ID" value="MBU6080454.1"/>
    <property type="molecule type" value="Genomic_DNA"/>
</dbReference>
<comment type="subcellular location">
    <subcellularLocation>
        <location evidence="8">Cell membrane</location>
        <topology evidence="8">Single-pass type II membrane protein</topology>
    </subcellularLocation>
    <subcellularLocation>
        <location evidence="1">Membrane</location>
    </subcellularLocation>
    <text evidence="8">Localizes to the division septum.</text>
</comment>
<name>A0ABS6GP75_9BACI</name>
<accession>A0ABS6GP75</accession>
<keyword evidence="2 8" id="KW-1003">Cell membrane</keyword>
<dbReference type="RefSeq" id="WP_144159626.1">
    <property type="nucleotide sequence ID" value="NZ_CAUPKR010000012.1"/>
</dbReference>
<evidence type="ECO:0000256" key="5">
    <source>
        <dbReference type="ARBA" id="ARBA00022989"/>
    </source>
</evidence>
<sequence length="264" mass="30587">MTDKKIVSIEDRIPQLKKARKRKANRRFVMYLTMILLLVLVIVYIQSPLSYVKSIDVKGNHRVEESEIIAMSEISMDENYWGVELEQAKDQILQHPEISSVEIDRKWYNGYDITISELARVAYIREGDYYYPILEDGTMLKDQQLDQPLGDAPLLHDFERPEMLTLLTEQLKKLPESINQLLSEIYWIPNEINNYKILVYTADGHEVIASIRDFSTKIKLYPSIASQIQPNQEGVIHIDVGAYFQPYSSEGEAITPENQTESDQ</sequence>
<feature type="transmembrane region" description="Helical" evidence="8">
    <location>
        <begin position="28"/>
        <end position="45"/>
    </location>
</feature>
<dbReference type="InterPro" id="IPR050487">
    <property type="entry name" value="FtsQ_DivIB"/>
</dbReference>
<dbReference type="PROSITE" id="PS51779">
    <property type="entry name" value="POTRA"/>
    <property type="match status" value="1"/>
</dbReference>
<protein>
    <recommendedName>
        <fullName evidence="8">Cell division protein DivIB</fullName>
    </recommendedName>
</protein>